<dbReference type="Gene3D" id="1.10.10.10">
    <property type="entry name" value="Winged helix-like DNA-binding domain superfamily/Winged helix DNA-binding domain"/>
    <property type="match status" value="1"/>
</dbReference>
<dbReference type="NCBIfam" id="TIGR01610">
    <property type="entry name" value="phage_O_Nterm"/>
    <property type="match status" value="1"/>
</dbReference>
<dbReference type="EMBL" id="CAADIO010000016">
    <property type="protein sequence ID" value="VFR88915.1"/>
    <property type="molecule type" value="Genomic_DNA"/>
</dbReference>
<protein>
    <submittedName>
        <fullName evidence="3">Replication protein O</fullName>
    </submittedName>
</protein>
<organism evidence="3">
    <name type="scientific">plant metagenome</name>
    <dbReference type="NCBI Taxonomy" id="1297885"/>
    <lineage>
        <taxon>unclassified sequences</taxon>
        <taxon>metagenomes</taxon>
        <taxon>organismal metagenomes</taxon>
    </lineage>
</organism>
<dbReference type="GO" id="GO:0006260">
    <property type="term" value="P:DNA replication"/>
    <property type="evidence" value="ECO:0007669"/>
    <property type="project" value="InterPro"/>
</dbReference>
<proteinExistence type="predicted"/>
<evidence type="ECO:0000256" key="1">
    <source>
        <dbReference type="SAM" id="MobiDB-lite"/>
    </source>
</evidence>
<name>A0A484UQW0_9ZZZZ</name>
<dbReference type="InterPro" id="IPR036388">
    <property type="entry name" value="WH-like_DNA-bd_sf"/>
</dbReference>
<sequence>MGAASTQRSPQLEHGHLRIANELFDAITAHPFKQTTLRVLLAVLRKTYGYGKKEDDLSASQLAALCGRMSRQHVTTALNELAALRVIHKRPGLYGCIVGLNKDYAQWLERPVSGQAGAGAELTAATAAMACGGGVSDVRISLSVPGTAGRPESGQAASPAVGPTTDNLPSNNPDTDAARVASAMPPACQAALQHIDPPPPPVATLPLADGSEFGITPTQAAEWSAAYPSLDLLAELLRMRAWLQARPQNLKTRRGIRAFIVGWLNRSLTPRAAAAPRPARKPAHGNFSDQDYRAGVAADGSF</sequence>
<dbReference type="Pfam" id="PF04492">
    <property type="entry name" value="Phage_rep_O"/>
    <property type="match status" value="1"/>
</dbReference>
<reference evidence="3" key="1">
    <citation type="submission" date="2019-03" db="EMBL/GenBank/DDBJ databases">
        <authorList>
            <person name="Danneels B."/>
        </authorList>
    </citation>
    <scope>NUCLEOTIDE SEQUENCE</scope>
</reference>
<accession>A0A484UQW0</accession>
<evidence type="ECO:0000313" key="3">
    <source>
        <dbReference type="EMBL" id="VFR88915.1"/>
    </source>
</evidence>
<dbReference type="InterPro" id="IPR006497">
    <property type="entry name" value="Phage_lambda_VrpO_N"/>
</dbReference>
<evidence type="ECO:0000259" key="2">
    <source>
        <dbReference type="Pfam" id="PF04492"/>
    </source>
</evidence>
<feature type="compositionally biased region" description="Polar residues" evidence="1">
    <location>
        <begin position="164"/>
        <end position="174"/>
    </location>
</feature>
<dbReference type="AlphaFoldDB" id="A0A484UQW0"/>
<feature type="region of interest" description="Disordered" evidence="1">
    <location>
        <begin position="143"/>
        <end position="174"/>
    </location>
</feature>
<feature type="domain" description="Bacteriophage lambda Replication protein O N-terminal" evidence="2">
    <location>
        <begin position="11"/>
        <end position="107"/>
    </location>
</feature>
<feature type="region of interest" description="Disordered" evidence="1">
    <location>
        <begin position="271"/>
        <end position="302"/>
    </location>
</feature>
<gene>
    <name evidence="3" type="ORF">RAN3_3036</name>
</gene>